<keyword evidence="2" id="KW-1185">Reference proteome</keyword>
<dbReference type="Proteomes" id="UP000192927">
    <property type="component" value="Unassembled WGS sequence"/>
</dbReference>
<name>A0A1W5D6M4_9LECA</name>
<accession>A0A1W5D6M4</accession>
<reference evidence="2" key="1">
    <citation type="submission" date="2017-03" db="EMBL/GenBank/DDBJ databases">
        <authorList>
            <person name="Sharma R."/>
            <person name="Thines M."/>
        </authorList>
    </citation>
    <scope>NUCLEOTIDE SEQUENCE [LARGE SCALE GENOMIC DNA]</scope>
</reference>
<protein>
    <submittedName>
        <fullName evidence="1">Uncharacterized protein</fullName>
    </submittedName>
</protein>
<proteinExistence type="predicted"/>
<evidence type="ECO:0000313" key="2">
    <source>
        <dbReference type="Proteomes" id="UP000192927"/>
    </source>
</evidence>
<sequence>MKESLVVRGQRFANLIGLHHQHYDGHAFFQRKDGIVRLPVDSRIVVMSKGVAPGDLDKDALLICAPTVLAFSLGDKFWGEAHANMIHDNRADRSM</sequence>
<dbReference type="EMBL" id="FWEW01002833">
    <property type="protein sequence ID" value="SLM38773.1"/>
    <property type="molecule type" value="Genomic_DNA"/>
</dbReference>
<organism evidence="1 2">
    <name type="scientific">Lasallia pustulata</name>
    <dbReference type="NCBI Taxonomy" id="136370"/>
    <lineage>
        <taxon>Eukaryota</taxon>
        <taxon>Fungi</taxon>
        <taxon>Dikarya</taxon>
        <taxon>Ascomycota</taxon>
        <taxon>Pezizomycotina</taxon>
        <taxon>Lecanoromycetes</taxon>
        <taxon>OSLEUM clade</taxon>
        <taxon>Umbilicariomycetidae</taxon>
        <taxon>Umbilicariales</taxon>
        <taxon>Umbilicariaceae</taxon>
        <taxon>Lasallia</taxon>
    </lineage>
</organism>
<evidence type="ECO:0000313" key="1">
    <source>
        <dbReference type="EMBL" id="SLM38773.1"/>
    </source>
</evidence>
<dbReference type="AlphaFoldDB" id="A0A1W5D6M4"/>